<dbReference type="Proteomes" id="UP001082899">
    <property type="component" value="Unassembled WGS sequence"/>
</dbReference>
<evidence type="ECO:0000256" key="1">
    <source>
        <dbReference type="ARBA" id="ARBA00004141"/>
    </source>
</evidence>
<keyword evidence="9" id="KW-1185">Reference proteome</keyword>
<feature type="compositionally biased region" description="Pro residues" evidence="6">
    <location>
        <begin position="1"/>
        <end position="16"/>
    </location>
</feature>
<feature type="transmembrane region" description="Helical" evidence="7">
    <location>
        <begin position="420"/>
        <end position="438"/>
    </location>
</feature>
<evidence type="ECO:0000256" key="2">
    <source>
        <dbReference type="ARBA" id="ARBA00022448"/>
    </source>
</evidence>
<accession>A0ABT3ZU99</accession>
<feature type="region of interest" description="Disordered" evidence="6">
    <location>
        <begin position="1"/>
        <end position="23"/>
    </location>
</feature>
<feature type="transmembrane region" description="Helical" evidence="7">
    <location>
        <begin position="533"/>
        <end position="552"/>
    </location>
</feature>
<protein>
    <submittedName>
        <fullName evidence="8">OPT/YSL family transporter</fullName>
    </submittedName>
</protein>
<name>A0ABT3ZU99_9BURK</name>
<evidence type="ECO:0000256" key="3">
    <source>
        <dbReference type="ARBA" id="ARBA00022692"/>
    </source>
</evidence>
<keyword evidence="5 7" id="KW-0472">Membrane</keyword>
<gene>
    <name evidence="8" type="ORF">OVY01_20165</name>
</gene>
<comment type="caution">
    <text evidence="8">The sequence shown here is derived from an EMBL/GenBank/DDBJ whole genome shotgun (WGS) entry which is preliminary data.</text>
</comment>
<comment type="subcellular location">
    <subcellularLocation>
        <location evidence="1">Membrane</location>
        <topology evidence="1">Multi-pass membrane protein</topology>
    </subcellularLocation>
</comment>
<feature type="transmembrane region" description="Helical" evidence="7">
    <location>
        <begin position="351"/>
        <end position="370"/>
    </location>
</feature>
<feature type="transmembrane region" description="Helical" evidence="7">
    <location>
        <begin position="175"/>
        <end position="193"/>
    </location>
</feature>
<keyword evidence="2" id="KW-0813">Transport</keyword>
<feature type="transmembrane region" description="Helical" evidence="7">
    <location>
        <begin position="492"/>
        <end position="513"/>
    </location>
</feature>
<keyword evidence="4 7" id="KW-1133">Transmembrane helix</keyword>
<evidence type="ECO:0000256" key="7">
    <source>
        <dbReference type="SAM" id="Phobius"/>
    </source>
</evidence>
<reference evidence="8" key="1">
    <citation type="submission" date="2022-11" db="EMBL/GenBank/DDBJ databases">
        <title>Robbsia betulipollinis sp. nov., isolated from pollen of birch (Betula pendula).</title>
        <authorList>
            <person name="Shi H."/>
            <person name="Ambika Manirajan B."/>
            <person name="Ratering S."/>
            <person name="Geissler-Plaum R."/>
            <person name="Schnell S."/>
        </authorList>
    </citation>
    <scope>NUCLEOTIDE SEQUENCE</scope>
    <source>
        <strain evidence="8">Bb-Pol-6</strain>
    </source>
</reference>
<feature type="transmembrane region" description="Helical" evidence="7">
    <location>
        <begin position="324"/>
        <end position="345"/>
    </location>
</feature>
<proteinExistence type="predicted"/>
<keyword evidence="3 7" id="KW-0812">Transmembrane</keyword>
<dbReference type="Pfam" id="PF03169">
    <property type="entry name" value="OPT"/>
    <property type="match status" value="2"/>
</dbReference>
<dbReference type="InterPro" id="IPR004813">
    <property type="entry name" value="OPT"/>
</dbReference>
<evidence type="ECO:0000313" key="9">
    <source>
        <dbReference type="Proteomes" id="UP001082899"/>
    </source>
</evidence>
<feature type="transmembrane region" description="Helical" evidence="7">
    <location>
        <begin position="458"/>
        <end position="480"/>
    </location>
</feature>
<evidence type="ECO:0000256" key="6">
    <source>
        <dbReference type="SAM" id="MobiDB-lite"/>
    </source>
</evidence>
<feature type="transmembrane region" description="Helical" evidence="7">
    <location>
        <begin position="233"/>
        <end position="253"/>
    </location>
</feature>
<feature type="transmembrane region" description="Helical" evidence="7">
    <location>
        <begin position="299"/>
        <end position="317"/>
    </location>
</feature>
<sequence length="557" mass="57263">MPSPILPAGTPPPGTPAPRASGPHPSALAPANLLLLAVLSVFGAIIGIELLVKLGVTPNTSIIGALAAMICARIPLRCFANYRSVHVQNLAQSAISAATFGAANSLLLPIGIPFLMGRPDLIMPMFAGVSLAMLLDGYMLYRMFGTTIFPETGTWPQGVAAAEAIKAGDRGGRQARVLGIGLGIGVAGAWLGIPMSAFGTAFIGNIWALGMLGLGFLLRGYSMPLFGLAIDKAYIPHGMMIGAGLVALLQVGWRIFRDKAPAGTAAAARAAGNSMGTGTGTGDRRARAPDMRDSLRFGSLAYVALAAAVSLGSGLYAGMSVGMLLAFIAYAAFAAFVHELIVGIAAMHSGWFPAFAVALITLLIGMVIGFPPTALVVLCGFSAATGPAFADMGYDLKAGFILRGHGADPAFELAGRRQQLLAAMLAFVIAIPVVYIAHTGFFANGQIPPVAKVYASTIQAGVAPGVLHALLVWAFAGAILQWLGGPKRQLGVLFATGLLIANPAAGWAVMAGIALRVAIERRGGAAARNAMEVFAAGMIAGDALFSFFNSLVRTRAR</sequence>
<organism evidence="8 9">
    <name type="scientific">Robbsia betulipollinis</name>
    <dbReference type="NCBI Taxonomy" id="2981849"/>
    <lineage>
        <taxon>Bacteria</taxon>
        <taxon>Pseudomonadati</taxon>
        <taxon>Pseudomonadota</taxon>
        <taxon>Betaproteobacteria</taxon>
        <taxon>Burkholderiales</taxon>
        <taxon>Burkholderiaceae</taxon>
        <taxon>Robbsia</taxon>
    </lineage>
</organism>
<dbReference type="EMBL" id="JAPMXC010000010">
    <property type="protein sequence ID" value="MCY0389465.1"/>
    <property type="molecule type" value="Genomic_DNA"/>
</dbReference>
<feature type="transmembrane region" description="Helical" evidence="7">
    <location>
        <begin position="199"/>
        <end position="221"/>
    </location>
</feature>
<feature type="transmembrane region" description="Helical" evidence="7">
    <location>
        <begin position="94"/>
        <end position="115"/>
    </location>
</feature>
<feature type="transmembrane region" description="Helical" evidence="7">
    <location>
        <begin position="121"/>
        <end position="141"/>
    </location>
</feature>
<evidence type="ECO:0000256" key="4">
    <source>
        <dbReference type="ARBA" id="ARBA00022989"/>
    </source>
</evidence>
<feature type="transmembrane region" description="Helical" evidence="7">
    <location>
        <begin position="33"/>
        <end position="56"/>
    </location>
</feature>
<evidence type="ECO:0000313" key="8">
    <source>
        <dbReference type="EMBL" id="MCY0389465.1"/>
    </source>
</evidence>
<dbReference type="RefSeq" id="WP_267849364.1">
    <property type="nucleotide sequence ID" value="NZ_JAPMXC010000010.1"/>
</dbReference>
<evidence type="ECO:0000256" key="5">
    <source>
        <dbReference type="ARBA" id="ARBA00023136"/>
    </source>
</evidence>